<dbReference type="PANTHER" id="PTHR46600:SF11">
    <property type="entry name" value="THAP DOMAIN-CONTAINING PROTEIN 10"/>
    <property type="match status" value="1"/>
</dbReference>
<dbReference type="AlphaFoldDB" id="A0A026WHB4"/>
<evidence type="ECO:0000256" key="4">
    <source>
        <dbReference type="ARBA" id="ARBA00023125"/>
    </source>
</evidence>
<dbReference type="EMBL" id="KK107249">
    <property type="protein sequence ID" value="EZA54464.1"/>
    <property type="molecule type" value="Genomic_DNA"/>
</dbReference>
<dbReference type="Proteomes" id="UP000053097">
    <property type="component" value="Unassembled WGS sequence"/>
</dbReference>
<dbReference type="SMART" id="SM00692">
    <property type="entry name" value="DM3"/>
    <property type="match status" value="1"/>
</dbReference>
<evidence type="ECO:0000256" key="5">
    <source>
        <dbReference type="PROSITE-ProRule" id="PRU00309"/>
    </source>
</evidence>
<reference evidence="9" key="3">
    <citation type="submission" date="2018-07" db="EMBL/GenBank/DDBJ databases">
        <authorList>
            <person name="Mckenzie S.K."/>
            <person name="Kronauer D.J.C."/>
        </authorList>
    </citation>
    <scope>NUCLEOTIDE SEQUENCE</scope>
    <source>
        <strain evidence="9">Clonal line C1</strain>
    </source>
</reference>
<keyword evidence="8" id="KW-0418">Kinase</keyword>
<evidence type="ECO:0000313" key="9">
    <source>
        <dbReference type="EMBL" id="RLU15188.1"/>
    </source>
</evidence>
<organism evidence="8 10">
    <name type="scientific">Ooceraea biroi</name>
    <name type="common">Clonal raider ant</name>
    <name type="synonym">Cerapachys biroi</name>
    <dbReference type="NCBI Taxonomy" id="2015173"/>
    <lineage>
        <taxon>Eukaryota</taxon>
        <taxon>Metazoa</taxon>
        <taxon>Ecdysozoa</taxon>
        <taxon>Arthropoda</taxon>
        <taxon>Hexapoda</taxon>
        <taxon>Insecta</taxon>
        <taxon>Pterygota</taxon>
        <taxon>Neoptera</taxon>
        <taxon>Endopterygota</taxon>
        <taxon>Hymenoptera</taxon>
        <taxon>Apocrita</taxon>
        <taxon>Aculeata</taxon>
        <taxon>Formicoidea</taxon>
        <taxon>Formicidae</taxon>
        <taxon>Dorylinae</taxon>
        <taxon>Ooceraea</taxon>
    </lineage>
</organism>
<proteinExistence type="predicted"/>
<accession>A0A026WHB4</accession>
<dbReference type="SUPFAM" id="SSF57716">
    <property type="entry name" value="Glucocorticoid receptor-like (DNA-binding domain)"/>
    <property type="match status" value="1"/>
</dbReference>
<keyword evidence="2 5" id="KW-0863">Zinc-finger</keyword>
<feature type="domain" description="THAP-type" evidence="7">
    <location>
        <begin position="4"/>
        <end position="91"/>
    </location>
</feature>
<evidence type="ECO:0000259" key="7">
    <source>
        <dbReference type="PROSITE" id="PS50950"/>
    </source>
</evidence>
<sequence length="223" mass="25697">MTEKPKKNPWCVVPECTRHFSLEGRHFFKFPKEHDRWLQWVRACGRTDLEPKGPLYAHQNCRLCNLHFEDKWLKLNKVRARLHPDAVPTRFFGPPFGPKIQVVKGNIVIEDENEDKEDAKEKENTEQKEEETNESTTDVEIIESPSVQDTDNNVLQSSQALSTNVKTQTKPSTSNTVLVAISSPSKDGLQKKKLRFKLVKLKPIQDKALLESIRQLQQTNKPT</sequence>
<evidence type="ECO:0000313" key="10">
    <source>
        <dbReference type="Proteomes" id="UP000053097"/>
    </source>
</evidence>
<dbReference type="GO" id="GO:0043565">
    <property type="term" value="F:sequence-specific DNA binding"/>
    <property type="evidence" value="ECO:0007669"/>
    <property type="project" value="InterPro"/>
</dbReference>
<evidence type="ECO:0000256" key="3">
    <source>
        <dbReference type="ARBA" id="ARBA00022833"/>
    </source>
</evidence>
<evidence type="ECO:0000313" key="8">
    <source>
        <dbReference type="EMBL" id="EZA54464.1"/>
    </source>
</evidence>
<dbReference type="Proteomes" id="UP000279307">
    <property type="component" value="Chromosome 13"/>
</dbReference>
<protein>
    <submittedName>
        <fullName evidence="8">52 kDa repressor of the inhibitor of the protein kinase</fullName>
    </submittedName>
</protein>
<dbReference type="SMART" id="SM00980">
    <property type="entry name" value="THAP"/>
    <property type="match status" value="1"/>
</dbReference>
<dbReference type="EMBL" id="QOIP01000013">
    <property type="protein sequence ID" value="RLU15188.1"/>
    <property type="molecule type" value="Genomic_DNA"/>
</dbReference>
<dbReference type="GO" id="GO:0008270">
    <property type="term" value="F:zinc ion binding"/>
    <property type="evidence" value="ECO:0007669"/>
    <property type="project" value="UniProtKB-KW"/>
</dbReference>
<evidence type="ECO:0000256" key="1">
    <source>
        <dbReference type="ARBA" id="ARBA00022723"/>
    </source>
</evidence>
<keyword evidence="3" id="KW-0862">Zinc</keyword>
<dbReference type="Pfam" id="PF05485">
    <property type="entry name" value="THAP"/>
    <property type="match status" value="1"/>
</dbReference>
<feature type="region of interest" description="Disordered" evidence="6">
    <location>
        <begin position="111"/>
        <end position="152"/>
    </location>
</feature>
<dbReference type="PANTHER" id="PTHR46600">
    <property type="entry name" value="THAP DOMAIN-CONTAINING"/>
    <property type="match status" value="1"/>
</dbReference>
<dbReference type="PROSITE" id="PS50950">
    <property type="entry name" value="ZF_THAP"/>
    <property type="match status" value="1"/>
</dbReference>
<keyword evidence="10" id="KW-1185">Reference proteome</keyword>
<reference evidence="8 10" key="1">
    <citation type="journal article" date="2014" name="Curr. Biol.">
        <title>The genome of the clonal raider ant Cerapachys biroi.</title>
        <authorList>
            <person name="Oxley P.R."/>
            <person name="Ji L."/>
            <person name="Fetter-Pruneda I."/>
            <person name="McKenzie S.K."/>
            <person name="Li C."/>
            <person name="Hu H."/>
            <person name="Zhang G."/>
            <person name="Kronauer D.J."/>
        </authorList>
    </citation>
    <scope>NUCLEOTIDE SEQUENCE [LARGE SCALE GENOMIC DNA]</scope>
</reference>
<gene>
    <name evidence="9" type="ORF">DMN91_012182</name>
    <name evidence="8" type="ORF">X777_05730</name>
</gene>
<dbReference type="OrthoDB" id="7540842at2759"/>
<evidence type="ECO:0000256" key="2">
    <source>
        <dbReference type="ARBA" id="ARBA00022771"/>
    </source>
</evidence>
<evidence type="ECO:0000256" key="6">
    <source>
        <dbReference type="SAM" id="MobiDB-lite"/>
    </source>
</evidence>
<name>A0A026WHB4_OOCBI</name>
<keyword evidence="4 5" id="KW-0238">DNA-binding</keyword>
<keyword evidence="1" id="KW-0479">Metal-binding</keyword>
<reference evidence="9" key="2">
    <citation type="journal article" date="2018" name="Genome Res.">
        <title>The genomic architecture and molecular evolution of ant odorant receptors.</title>
        <authorList>
            <person name="McKenzie S.K."/>
            <person name="Kronauer D.J.C."/>
        </authorList>
    </citation>
    <scope>NUCLEOTIDE SEQUENCE [LARGE SCALE GENOMIC DNA]</scope>
    <source>
        <strain evidence="9">Clonal line C1</strain>
    </source>
</reference>
<dbReference type="InterPro" id="IPR026516">
    <property type="entry name" value="THAP1/10"/>
</dbReference>
<dbReference type="InterPro" id="IPR006612">
    <property type="entry name" value="THAP_Znf"/>
</dbReference>
<feature type="compositionally biased region" description="Basic and acidic residues" evidence="6">
    <location>
        <begin position="117"/>
        <end position="127"/>
    </location>
</feature>
<keyword evidence="8" id="KW-0808">Transferase</keyword>
<dbReference type="GO" id="GO:0016301">
    <property type="term" value="F:kinase activity"/>
    <property type="evidence" value="ECO:0007669"/>
    <property type="project" value="UniProtKB-KW"/>
</dbReference>